<dbReference type="GeneTree" id="ENSGT00390000016110"/>
<dbReference type="GO" id="GO:0043130">
    <property type="term" value="F:ubiquitin binding"/>
    <property type="evidence" value="ECO:0007669"/>
    <property type="project" value="InterPro"/>
</dbReference>
<feature type="compositionally biased region" description="Low complexity" evidence="1">
    <location>
        <begin position="129"/>
        <end position="145"/>
    </location>
</feature>
<proteinExistence type="predicted"/>
<reference evidence="3" key="1">
    <citation type="submission" date="2025-08" db="UniProtKB">
        <authorList>
            <consortium name="Ensembl"/>
        </authorList>
    </citation>
    <scope>IDENTIFICATION</scope>
</reference>
<feature type="region of interest" description="Disordered" evidence="1">
    <location>
        <begin position="115"/>
        <end position="151"/>
    </location>
</feature>
<accession>A0A8D0GUU7</accession>
<dbReference type="CDD" id="cd14420">
    <property type="entry name" value="CUE_AUP1"/>
    <property type="match status" value="1"/>
</dbReference>
<evidence type="ECO:0000256" key="1">
    <source>
        <dbReference type="SAM" id="MobiDB-lite"/>
    </source>
</evidence>
<reference evidence="3" key="2">
    <citation type="submission" date="2025-09" db="UniProtKB">
        <authorList>
            <consortium name="Ensembl"/>
        </authorList>
    </citation>
    <scope>IDENTIFICATION</scope>
</reference>
<dbReference type="Pfam" id="PF02845">
    <property type="entry name" value="CUE"/>
    <property type="match status" value="1"/>
</dbReference>
<dbReference type="PROSITE" id="PS51140">
    <property type="entry name" value="CUE"/>
    <property type="match status" value="1"/>
</dbReference>
<dbReference type="Proteomes" id="UP000694392">
    <property type="component" value="Unplaced"/>
</dbReference>
<dbReference type="AlphaFoldDB" id="A0A8D0GUU7"/>
<protein>
    <recommendedName>
        <fullName evidence="2">CUE domain-containing protein</fullName>
    </recommendedName>
</protein>
<dbReference type="Gene3D" id="1.10.8.10">
    <property type="entry name" value="DNA helicase RuvA subunit, C-terminal domain"/>
    <property type="match status" value="1"/>
</dbReference>
<evidence type="ECO:0000313" key="3">
    <source>
        <dbReference type="Ensembl" id="ENSSPUP00000010470.1"/>
    </source>
</evidence>
<dbReference type="InterPro" id="IPR048056">
    <property type="entry name" value="AUP1_CUE"/>
</dbReference>
<dbReference type="InterPro" id="IPR003892">
    <property type="entry name" value="CUE"/>
</dbReference>
<organism evidence="3 4">
    <name type="scientific">Sphenodon punctatus</name>
    <name type="common">Tuatara</name>
    <name type="synonym">Hatteria punctata</name>
    <dbReference type="NCBI Taxonomy" id="8508"/>
    <lineage>
        <taxon>Eukaryota</taxon>
        <taxon>Metazoa</taxon>
        <taxon>Chordata</taxon>
        <taxon>Craniata</taxon>
        <taxon>Vertebrata</taxon>
        <taxon>Euteleostomi</taxon>
        <taxon>Lepidosauria</taxon>
        <taxon>Sphenodontia</taxon>
        <taxon>Sphenodontidae</taxon>
        <taxon>Sphenodon</taxon>
    </lineage>
</organism>
<dbReference type="Ensembl" id="ENSSPUT00000011167.1">
    <property type="protein sequence ID" value="ENSSPUP00000010470.1"/>
    <property type="gene ID" value="ENSSPUG00000008067.1"/>
</dbReference>
<keyword evidence="4" id="KW-1185">Reference proteome</keyword>
<feature type="domain" description="CUE" evidence="2">
    <location>
        <begin position="150"/>
        <end position="192"/>
    </location>
</feature>
<dbReference type="SMART" id="SM00546">
    <property type="entry name" value="CUE"/>
    <property type="match status" value="1"/>
</dbReference>
<evidence type="ECO:0000259" key="2">
    <source>
        <dbReference type="PROSITE" id="PS51140"/>
    </source>
</evidence>
<dbReference type="GO" id="GO:0036503">
    <property type="term" value="P:ERAD pathway"/>
    <property type="evidence" value="ECO:0007669"/>
    <property type="project" value="InterPro"/>
</dbReference>
<evidence type="ECO:0000313" key="4">
    <source>
        <dbReference type="Proteomes" id="UP000694392"/>
    </source>
</evidence>
<sequence>CSGSLEQETRAGFCSGVSLAVCELPPRVVLSTTPRPGSFPAGLSLHFPPQSVADSWWVAELLWTFFVPFTVYQLGLPGGEEGSACAAHPCALQLLAVELGVVSTRLTAADKAEYVKRMRHNPPTPHPPAALSRPRSLPSSEPGPGSQDGHVTGLAQRVQEVLPHVPLSAICRDLAQTHCVDTTIANLLEEQVPFTPPAADPETKALFARSPVERHMSLQERKQALYDSARR</sequence>
<name>A0A8D0GUU7_SPHPU</name>